<organism evidence="2 3">
    <name type="scientific">Knufia obscura</name>
    <dbReference type="NCBI Taxonomy" id="1635080"/>
    <lineage>
        <taxon>Eukaryota</taxon>
        <taxon>Fungi</taxon>
        <taxon>Dikarya</taxon>
        <taxon>Ascomycota</taxon>
        <taxon>Pezizomycotina</taxon>
        <taxon>Eurotiomycetes</taxon>
        <taxon>Chaetothyriomycetidae</taxon>
        <taxon>Chaetothyriales</taxon>
        <taxon>Trichomeriaceae</taxon>
        <taxon>Knufia</taxon>
    </lineage>
</organism>
<dbReference type="InterPro" id="IPR032675">
    <property type="entry name" value="LRR_dom_sf"/>
</dbReference>
<dbReference type="EMBL" id="JAVHJV010000001">
    <property type="protein sequence ID" value="KAK5946721.1"/>
    <property type="molecule type" value="Genomic_DNA"/>
</dbReference>
<protein>
    <recommendedName>
        <fullName evidence="4">F-box domain-containing protein</fullName>
    </recommendedName>
</protein>
<feature type="compositionally biased region" description="Acidic residues" evidence="1">
    <location>
        <begin position="560"/>
        <end position="576"/>
    </location>
</feature>
<dbReference type="GeneID" id="89994313"/>
<evidence type="ECO:0000313" key="3">
    <source>
        <dbReference type="Proteomes" id="UP001334248"/>
    </source>
</evidence>
<keyword evidence="3" id="KW-1185">Reference proteome</keyword>
<accession>A0ABR0S1M6</accession>
<feature type="compositionally biased region" description="Acidic residues" evidence="1">
    <location>
        <begin position="534"/>
        <end position="552"/>
    </location>
</feature>
<sequence length="585" mass="67036">MTIRKYVTDSTPMEVEEIQDAKVRNAVLRLKQLKNHDHDLQSCYYWYAHEKFNFEAAAARLQCEGPAAVSQESHKDEFDTDSTQTGVFPAEIWHIISAKLENDELISLRSTNRGLADIAAEYLVQTIRLDTSFESFARFQNIANHSLLRKGVTKITFEAGLLGNVGCIHNYSRHFDRPEHADFKPQPRSLAEKSDRADRLYARSMAKFEKEVEEKYLAYRNVFEAQQLLVEGPKDHFMRCIEDFPRLEEVALQTDGLCSHTMSRQFRDKYLTDCAVPLNRYSSHTAWQLQMILRPGIKRLTARHLSPKFFDGKDNRNLQWLQARFEHLAVLRLSFRQDLEEDAADDAASVPVRSRMLKNTCLNDVLESAVNLKTLAVDFSGTERTAASLAQITHQISFPHLEQLNLDFFEAAEDVLLRFLKAQPKLHSVSLGFIVLTAGSWASLVRDMRTDLELKGCSLWGVLEDPTGIYCTDLCDRDMWVDGDRFTLEMALDMHITDKTNNYSNTGCKDEAEFDLCWNPIHRYDDNDFRDDEDLEFEFGPVDGDEDDESDTDLSLASSTEEDADEDDESLPDLEEITTTPMSVE</sequence>
<evidence type="ECO:0000256" key="1">
    <source>
        <dbReference type="SAM" id="MobiDB-lite"/>
    </source>
</evidence>
<gene>
    <name evidence="2" type="ORF">PMZ80_000864</name>
</gene>
<evidence type="ECO:0008006" key="4">
    <source>
        <dbReference type="Google" id="ProtNLM"/>
    </source>
</evidence>
<dbReference type="Gene3D" id="3.80.10.10">
    <property type="entry name" value="Ribonuclease Inhibitor"/>
    <property type="match status" value="1"/>
</dbReference>
<comment type="caution">
    <text evidence="2">The sequence shown here is derived from an EMBL/GenBank/DDBJ whole genome shotgun (WGS) entry which is preliminary data.</text>
</comment>
<proteinExistence type="predicted"/>
<dbReference type="RefSeq" id="XP_064734811.1">
    <property type="nucleotide sequence ID" value="XM_064869314.1"/>
</dbReference>
<feature type="region of interest" description="Disordered" evidence="1">
    <location>
        <begin position="534"/>
        <end position="585"/>
    </location>
</feature>
<name>A0ABR0S1M6_9EURO</name>
<reference evidence="2 3" key="1">
    <citation type="journal article" date="2023" name="Res Sq">
        <title>Genomic and morphological characterization of Knufia obscura isolated from the Mars 2020 spacecraft assembly facility.</title>
        <authorList>
            <person name="Chander A.M."/>
            <person name="Teixeira M.M."/>
            <person name="Singh N.K."/>
            <person name="Williams M.P."/>
            <person name="Parker C.W."/>
            <person name="Leo P."/>
            <person name="Stajich J.E."/>
            <person name="Torok T."/>
            <person name="Tighe S."/>
            <person name="Mason C.E."/>
            <person name="Venkateswaran K."/>
        </authorList>
    </citation>
    <scope>NUCLEOTIDE SEQUENCE [LARGE SCALE GENOMIC DNA]</scope>
    <source>
        <strain evidence="2 3">CCFEE 5817</strain>
    </source>
</reference>
<dbReference type="Proteomes" id="UP001334248">
    <property type="component" value="Unassembled WGS sequence"/>
</dbReference>
<evidence type="ECO:0000313" key="2">
    <source>
        <dbReference type="EMBL" id="KAK5946721.1"/>
    </source>
</evidence>